<dbReference type="OrthoDB" id="800014at2"/>
<sequence length="84" mass="9610">MITQEKLKIFKHYSGDLNALRQTNSTEKDTITAHDWFVIGNLLQDIMLVSKGLASEAYAVRVWEELKHACADQETVDELKKMAE</sequence>
<organism evidence="1 2">
    <name type="scientific">Chitinophaga barathri</name>
    <dbReference type="NCBI Taxonomy" id="1647451"/>
    <lineage>
        <taxon>Bacteria</taxon>
        <taxon>Pseudomonadati</taxon>
        <taxon>Bacteroidota</taxon>
        <taxon>Chitinophagia</taxon>
        <taxon>Chitinophagales</taxon>
        <taxon>Chitinophagaceae</taxon>
        <taxon>Chitinophaga</taxon>
    </lineage>
</organism>
<evidence type="ECO:0000313" key="2">
    <source>
        <dbReference type="Proteomes" id="UP000279089"/>
    </source>
</evidence>
<dbReference type="RefSeq" id="WP_120514837.1">
    <property type="nucleotide sequence ID" value="NZ_QXZY01000002.1"/>
</dbReference>
<dbReference type="EMBL" id="RMBX01000003">
    <property type="protein sequence ID" value="RPD41897.1"/>
    <property type="molecule type" value="Genomic_DNA"/>
</dbReference>
<keyword evidence="2" id="KW-1185">Reference proteome</keyword>
<comment type="caution">
    <text evidence="1">The sequence shown here is derived from an EMBL/GenBank/DDBJ whole genome shotgun (WGS) entry which is preliminary data.</text>
</comment>
<dbReference type="Proteomes" id="UP000279089">
    <property type="component" value="Unassembled WGS sequence"/>
</dbReference>
<evidence type="ECO:0000313" key="1">
    <source>
        <dbReference type="EMBL" id="RPD41897.1"/>
    </source>
</evidence>
<name>A0A3N4MJ99_9BACT</name>
<protein>
    <submittedName>
        <fullName evidence="1">Uncharacterized protein</fullName>
    </submittedName>
</protein>
<reference evidence="2" key="1">
    <citation type="submission" date="2018-11" db="EMBL/GenBank/DDBJ databases">
        <title>Chitinophaga lutea sp.nov., isolate from arsenic contaminated soil.</title>
        <authorList>
            <person name="Zong Y."/>
        </authorList>
    </citation>
    <scope>NUCLEOTIDE SEQUENCE [LARGE SCALE GENOMIC DNA]</scope>
    <source>
        <strain evidence="2">YLT18</strain>
    </source>
</reference>
<proteinExistence type="predicted"/>
<accession>A0A3N4MJ99</accession>
<dbReference type="AlphaFoldDB" id="A0A3N4MJ99"/>
<gene>
    <name evidence="1" type="ORF">EG028_06970</name>
</gene>